<name>M1NLM3_9VIRU</name>
<evidence type="ECO:0000313" key="1">
    <source>
        <dbReference type="EMBL" id="AGF84900.1"/>
    </source>
</evidence>
<gene>
    <name evidence="1" type="ORF">glt_00091</name>
</gene>
<reference evidence="1 2" key="1">
    <citation type="submission" date="2012-10" db="EMBL/GenBank/DDBJ databases">
        <title>Complete genome sequence of Moumouvirus goulette.</title>
        <authorList>
            <person name="Fournous G."/>
            <person name="Bougalmi M."/>
            <person name="Colson P."/>
        </authorList>
    </citation>
    <scope>NUCLEOTIDE SEQUENCE [LARGE SCALE GENOMIC DNA]</scope>
</reference>
<dbReference type="Proteomes" id="UP000241071">
    <property type="component" value="Segment"/>
</dbReference>
<proteinExistence type="predicted"/>
<evidence type="ECO:0000313" key="2">
    <source>
        <dbReference type="Proteomes" id="UP000241071"/>
    </source>
</evidence>
<sequence>MDYPTLIKNITNASFFNDERAKVLLDYTKNNCFDETLFIYLPEIINLFSKEIRIQVLKFLLEKINCKSTKYLIPQKLTCIFTQFSDVDKVIAAQMLEPFCSEIPLDYLYIILLNSQTYNELSIVEITEPLLNKTNSINGGDICQCMSLFKMDNNKINFLNITCRKTTFSEIDVAKILDSFVHSNHMTRAFTIILEKSKNFTLDDDNVLFICRSLKYKFRNAFINTLVKSPKNNGGTNIKNTLPHVLICSTLSKYLDRDTYMSYIDKYIKTRENVDDSICDIFRPDERSKMDEDILIQPPLVDNWINVLKKSLISQGHRMLSETITIHDSTKTTIIVFSNGSNVIYSEKI</sequence>
<protein>
    <submittedName>
        <fullName evidence="1">Uncharacterized protein</fullName>
    </submittedName>
</protein>
<accession>M1NLM3</accession>
<organism evidence="1 2">
    <name type="scientific">Moumouvirus goulette</name>
    <dbReference type="NCBI Taxonomy" id="1247379"/>
    <lineage>
        <taxon>Viruses</taxon>
        <taxon>Varidnaviria</taxon>
        <taxon>Bamfordvirae</taxon>
        <taxon>Nucleocytoviricota</taxon>
        <taxon>Megaviricetes</taxon>
        <taxon>Imitervirales</taxon>
        <taxon>Mimiviridae</taxon>
        <taxon>Megamimivirinae</taxon>
        <taxon>Moumouvirus</taxon>
        <taxon>Moumouvirus goulettemassiliense</taxon>
    </lineage>
</organism>
<keyword evidence="2" id="KW-1185">Reference proteome</keyword>
<dbReference type="EMBL" id="KC008572">
    <property type="protein sequence ID" value="AGF84900.1"/>
    <property type="molecule type" value="Genomic_DNA"/>
</dbReference>